<gene>
    <name evidence="2" type="ORF">A4R43_27190</name>
</gene>
<keyword evidence="3" id="KW-1185">Reference proteome</keyword>
<dbReference type="Gene3D" id="3.40.1620.10">
    <property type="entry name" value="YefM-like domain"/>
    <property type="match status" value="1"/>
</dbReference>
<dbReference type="InterPro" id="IPR036165">
    <property type="entry name" value="YefM-like_sf"/>
</dbReference>
<evidence type="ECO:0008006" key="4">
    <source>
        <dbReference type="Google" id="ProtNLM"/>
    </source>
</evidence>
<dbReference type="NCBIfam" id="TIGR01552">
    <property type="entry name" value="phd_fam"/>
    <property type="match status" value="1"/>
</dbReference>
<dbReference type="Proteomes" id="UP000250434">
    <property type="component" value="Chromosome"/>
</dbReference>
<dbReference type="SUPFAM" id="SSF143120">
    <property type="entry name" value="YefM-like"/>
    <property type="match status" value="1"/>
</dbReference>
<dbReference type="AlphaFoldDB" id="A0A344LCE6"/>
<dbReference type="EMBL" id="CP015163">
    <property type="protein sequence ID" value="AXB45720.1"/>
    <property type="molecule type" value="Genomic_DNA"/>
</dbReference>
<proteinExistence type="inferred from homology"/>
<accession>A0A344LCE6</accession>
<dbReference type="KEGG" id="aab:A4R43_27190"/>
<evidence type="ECO:0000313" key="3">
    <source>
        <dbReference type="Proteomes" id="UP000250434"/>
    </source>
</evidence>
<sequence length="90" mass="10009">MATKITQRELRNDAPAIMRAVENGESFILTRNGTEIADLVPHRQRPEFVPAEDFLGLLADLPPTDPEEFYADLDAAVDPDPFRAAGESER</sequence>
<protein>
    <recommendedName>
        <fullName evidence="4">Antitoxin</fullName>
    </recommendedName>
</protein>
<evidence type="ECO:0000313" key="2">
    <source>
        <dbReference type="EMBL" id="AXB45720.1"/>
    </source>
</evidence>
<comment type="similarity">
    <text evidence="1">Belongs to the phD/YefM antitoxin family.</text>
</comment>
<name>A0A344LCE6_9PSEU</name>
<organism evidence="2 3">
    <name type="scientific">Amycolatopsis albispora</name>
    <dbReference type="NCBI Taxonomy" id="1804986"/>
    <lineage>
        <taxon>Bacteria</taxon>
        <taxon>Bacillati</taxon>
        <taxon>Actinomycetota</taxon>
        <taxon>Actinomycetes</taxon>
        <taxon>Pseudonocardiales</taxon>
        <taxon>Pseudonocardiaceae</taxon>
        <taxon>Amycolatopsis</taxon>
    </lineage>
</organism>
<dbReference type="RefSeq" id="WP_162788615.1">
    <property type="nucleotide sequence ID" value="NZ_CP015163.1"/>
</dbReference>
<reference evidence="2 3" key="1">
    <citation type="submission" date="2016-04" db="EMBL/GenBank/DDBJ databases">
        <title>Complete genome sequence and analysis of deep-sea sediment isolate, Amycolatopsis sp. WP1.</title>
        <authorList>
            <person name="Wang H."/>
            <person name="Chen S."/>
            <person name="Wu Q."/>
        </authorList>
    </citation>
    <scope>NUCLEOTIDE SEQUENCE [LARGE SCALE GENOMIC DNA]</scope>
    <source>
        <strain evidence="2 3">WP1</strain>
    </source>
</reference>
<evidence type="ECO:0000256" key="1">
    <source>
        <dbReference type="ARBA" id="ARBA00009981"/>
    </source>
</evidence>